<dbReference type="InterPro" id="IPR036554">
    <property type="entry name" value="GHMP_kinase_C_sf"/>
</dbReference>
<organism evidence="16 17">
    <name type="scientific">Silvibacterium bohemicum</name>
    <dbReference type="NCBI Taxonomy" id="1577686"/>
    <lineage>
        <taxon>Bacteria</taxon>
        <taxon>Pseudomonadati</taxon>
        <taxon>Acidobacteriota</taxon>
        <taxon>Terriglobia</taxon>
        <taxon>Terriglobales</taxon>
        <taxon>Acidobacteriaceae</taxon>
        <taxon>Silvibacterium</taxon>
    </lineage>
</organism>
<feature type="site" description="Transition state stabilizer" evidence="11">
    <location>
        <position position="27"/>
    </location>
</feature>
<dbReference type="PRINTS" id="PR00959">
    <property type="entry name" value="MEVGALKINASE"/>
</dbReference>
<dbReference type="EC" id="2.7.1.6" evidence="11 12"/>
<dbReference type="Pfam" id="PF10509">
    <property type="entry name" value="GalKase_gal_bdg"/>
    <property type="match status" value="1"/>
</dbReference>
<proteinExistence type="inferred from homology"/>
<dbReference type="PANTHER" id="PTHR10457:SF7">
    <property type="entry name" value="GALACTOKINASE-RELATED"/>
    <property type="match status" value="1"/>
</dbReference>
<evidence type="ECO:0000256" key="9">
    <source>
        <dbReference type="ARBA" id="ARBA00023144"/>
    </source>
</evidence>
<evidence type="ECO:0000259" key="15">
    <source>
        <dbReference type="Pfam" id="PF10509"/>
    </source>
</evidence>
<comment type="function">
    <text evidence="11">Catalyzes the transfer of the gamma-phosphate of ATP to D-galactose to form alpha-D-galactose-1-phosphate (Gal-1-P).</text>
</comment>
<dbReference type="FunFam" id="3.30.70.890:FF:000001">
    <property type="entry name" value="Galactokinase"/>
    <property type="match status" value="1"/>
</dbReference>
<keyword evidence="6 11" id="KW-0418">Kinase</keyword>
<dbReference type="InterPro" id="IPR006204">
    <property type="entry name" value="GHMP_kinase_N_dom"/>
</dbReference>
<keyword evidence="3 11" id="KW-0808">Transferase</keyword>
<reference evidence="16 17" key="1">
    <citation type="submission" date="2020-08" db="EMBL/GenBank/DDBJ databases">
        <title>Genomic Encyclopedia of Type Strains, Phase IV (KMG-IV): sequencing the most valuable type-strain genomes for metagenomic binning, comparative biology and taxonomic classification.</title>
        <authorList>
            <person name="Goeker M."/>
        </authorList>
    </citation>
    <scope>NUCLEOTIDE SEQUENCE [LARGE SCALE GENOMIC DNA]</scope>
    <source>
        <strain evidence="16 17">DSM 103733</strain>
    </source>
</reference>
<evidence type="ECO:0000256" key="10">
    <source>
        <dbReference type="ARBA" id="ARBA00023277"/>
    </source>
</evidence>
<dbReference type="GO" id="GO:0005829">
    <property type="term" value="C:cytosol"/>
    <property type="evidence" value="ECO:0007669"/>
    <property type="project" value="TreeGrafter"/>
</dbReference>
<dbReference type="HAMAP" id="MF_00246">
    <property type="entry name" value="Galactokinase"/>
    <property type="match status" value="1"/>
</dbReference>
<dbReference type="InterPro" id="IPR014721">
    <property type="entry name" value="Ribsml_uS5_D2-typ_fold_subgr"/>
</dbReference>
<feature type="binding site" evidence="11">
    <location>
        <position position="67"/>
    </location>
    <ligand>
        <name>ATP</name>
        <dbReference type="ChEBI" id="CHEBI:30616"/>
    </ligand>
</feature>
<sequence length="385" mass="41518">MRDVNATKDLHAQRFHQAPAMFAAPGRVNLIGEHTDYAQGFVMPAAIDFATLAAISPRDDGSIIIASENFHEEVTHKLTALPKEAAHHWSDYPLGVLNILRSVGVELPGFSLTLSGDVPLNAGLSSSASVEVATIVAVLSLTAAEIPLPEMAKLCQRAENEFVGASTGIMDQFIACCGAEDHALLLDCRSLSFRLAPIPPDISIVISNSMVKHSHAGGEYNIRRAEVEQGTQIIHRHRPEVGFLRDATLEDLKQWGSEMPPSVLKRTRHIITEDLRTVAAADALEAGDLKTLGRLMYEAHASYRDDFEASCKEADILVKLAAKEPGCIGARLTGGGFGGCTVNLVEREYTAGFIESLRKGYREATGIEADIYNCHASAGAHRIGN</sequence>
<comment type="caution">
    <text evidence="16">The sequence shown here is derived from an EMBL/GenBank/DDBJ whole genome shotgun (WGS) entry which is preliminary data.</text>
</comment>
<comment type="similarity">
    <text evidence="1 11">Belongs to the GHMP kinase family. GalK subfamily.</text>
</comment>
<evidence type="ECO:0000256" key="11">
    <source>
        <dbReference type="HAMAP-Rule" id="MF_00246"/>
    </source>
</evidence>
<dbReference type="InterPro" id="IPR019539">
    <property type="entry name" value="GalKase_N"/>
</dbReference>
<evidence type="ECO:0000313" key="16">
    <source>
        <dbReference type="EMBL" id="MBB6146873.1"/>
    </source>
</evidence>
<comment type="subcellular location">
    <subcellularLocation>
        <location evidence="11">Cytoplasm</location>
    </subcellularLocation>
</comment>
<dbReference type="InterPro" id="IPR022963">
    <property type="entry name" value="Galactokinase_bac"/>
</dbReference>
<feature type="binding site" evidence="11">
    <location>
        <position position="220"/>
    </location>
    <ligand>
        <name>substrate</name>
    </ligand>
</feature>
<keyword evidence="10 11" id="KW-0119">Carbohydrate metabolism</keyword>
<keyword evidence="7 11" id="KW-0067">ATP-binding</keyword>
<name>A0A841JZG0_9BACT</name>
<dbReference type="PANTHER" id="PTHR10457">
    <property type="entry name" value="MEVALONATE KINASE/GALACTOKINASE"/>
    <property type="match status" value="1"/>
</dbReference>
<gene>
    <name evidence="11" type="primary">galK</name>
    <name evidence="16" type="ORF">HNQ77_004854</name>
</gene>
<evidence type="ECO:0000256" key="4">
    <source>
        <dbReference type="ARBA" id="ARBA00022723"/>
    </source>
</evidence>
<evidence type="ECO:0000256" key="12">
    <source>
        <dbReference type="NCBIfam" id="TIGR00131"/>
    </source>
</evidence>
<dbReference type="AlphaFoldDB" id="A0A841JZG0"/>
<protein>
    <recommendedName>
        <fullName evidence="11 12">Galactokinase</fullName>
        <ecNumber evidence="11 12">2.7.1.6</ecNumber>
    </recommendedName>
    <alternativeName>
        <fullName evidence="11">Galactose kinase</fullName>
    </alternativeName>
</protein>
<feature type="domain" description="GHMP kinase N-terminal" evidence="13">
    <location>
        <begin position="94"/>
        <end position="178"/>
    </location>
</feature>
<feature type="domain" description="GHMP kinase C-terminal" evidence="14">
    <location>
        <begin position="281"/>
        <end position="353"/>
    </location>
</feature>
<evidence type="ECO:0000256" key="5">
    <source>
        <dbReference type="ARBA" id="ARBA00022741"/>
    </source>
</evidence>
<dbReference type="Gene3D" id="3.30.230.10">
    <property type="match status" value="1"/>
</dbReference>
<keyword evidence="2 11" id="KW-0963">Cytoplasm</keyword>
<evidence type="ECO:0000256" key="1">
    <source>
        <dbReference type="ARBA" id="ARBA00006566"/>
    </source>
</evidence>
<feature type="binding site" evidence="11">
    <location>
        <position position="159"/>
    </location>
    <ligand>
        <name>Mg(2+)</name>
        <dbReference type="ChEBI" id="CHEBI:18420"/>
    </ligand>
</feature>
<dbReference type="NCBIfam" id="TIGR00131">
    <property type="entry name" value="gal_kin"/>
    <property type="match status" value="1"/>
</dbReference>
<feature type="binding site" evidence="11">
    <location>
        <begin position="33"/>
        <end position="36"/>
    </location>
    <ligand>
        <name>substrate</name>
    </ligand>
</feature>
<evidence type="ECO:0000313" key="17">
    <source>
        <dbReference type="Proteomes" id="UP000538666"/>
    </source>
</evidence>
<dbReference type="OrthoDB" id="250531at2"/>
<dbReference type="InterPro" id="IPR019741">
    <property type="entry name" value="Galactokinase_CS"/>
</dbReference>
<dbReference type="UniPathway" id="UPA00214"/>
<evidence type="ECO:0000256" key="2">
    <source>
        <dbReference type="ARBA" id="ARBA00022490"/>
    </source>
</evidence>
<evidence type="ECO:0000256" key="3">
    <source>
        <dbReference type="ARBA" id="ARBA00022679"/>
    </source>
</evidence>
<keyword evidence="5 11" id="KW-0547">Nucleotide-binding</keyword>
<dbReference type="SUPFAM" id="SSF54211">
    <property type="entry name" value="Ribosomal protein S5 domain 2-like"/>
    <property type="match status" value="1"/>
</dbReference>
<evidence type="ECO:0000256" key="6">
    <source>
        <dbReference type="ARBA" id="ARBA00022777"/>
    </source>
</evidence>
<accession>A0A841JZG0</accession>
<dbReference type="InterPro" id="IPR020568">
    <property type="entry name" value="Ribosomal_Su5_D2-typ_SF"/>
</dbReference>
<evidence type="ECO:0000256" key="8">
    <source>
        <dbReference type="ARBA" id="ARBA00022842"/>
    </source>
</evidence>
<dbReference type="Gene3D" id="3.30.70.890">
    <property type="entry name" value="GHMP kinase, C-terminal domain"/>
    <property type="match status" value="1"/>
</dbReference>
<comment type="pathway">
    <text evidence="11">Carbohydrate metabolism; galactose metabolism.</text>
</comment>
<dbReference type="InterPro" id="IPR013750">
    <property type="entry name" value="GHMP_kinase_C_dom"/>
</dbReference>
<dbReference type="PRINTS" id="PR00473">
    <property type="entry name" value="GALCTOKINASE"/>
</dbReference>
<comment type="catalytic activity">
    <reaction evidence="11">
        <text>alpha-D-galactose + ATP = alpha-D-galactose 1-phosphate + ADP + H(+)</text>
        <dbReference type="Rhea" id="RHEA:13553"/>
        <dbReference type="ChEBI" id="CHEBI:15378"/>
        <dbReference type="ChEBI" id="CHEBI:28061"/>
        <dbReference type="ChEBI" id="CHEBI:30616"/>
        <dbReference type="ChEBI" id="CHEBI:58336"/>
        <dbReference type="ChEBI" id="CHEBI:456216"/>
        <dbReference type="EC" id="2.7.1.6"/>
    </reaction>
</comment>
<dbReference type="GO" id="GO:0000287">
    <property type="term" value="F:magnesium ion binding"/>
    <property type="evidence" value="ECO:0007669"/>
    <property type="project" value="UniProtKB-UniRule"/>
</dbReference>
<dbReference type="GO" id="GO:0004335">
    <property type="term" value="F:galactokinase activity"/>
    <property type="evidence" value="ECO:0007669"/>
    <property type="project" value="UniProtKB-UniRule"/>
</dbReference>
<dbReference type="FunFam" id="3.30.230.10:FF:000017">
    <property type="entry name" value="Galactokinase"/>
    <property type="match status" value="1"/>
</dbReference>
<dbReference type="Pfam" id="PF00288">
    <property type="entry name" value="GHMP_kinases_N"/>
    <property type="match status" value="1"/>
</dbReference>
<dbReference type="PROSITE" id="PS00106">
    <property type="entry name" value="GALACTOKINASE"/>
    <property type="match status" value="1"/>
</dbReference>
<dbReference type="RefSeq" id="WP_050061265.1">
    <property type="nucleotide sequence ID" value="NZ_JACHEK010000011.1"/>
</dbReference>
<feature type="domain" description="Galactokinase N-terminal" evidence="15">
    <location>
        <begin position="10"/>
        <end position="57"/>
    </location>
</feature>
<feature type="binding site" evidence="11">
    <location>
        <position position="127"/>
    </location>
    <ligand>
        <name>Mg(2+)</name>
        <dbReference type="ChEBI" id="CHEBI:18420"/>
    </ligand>
</feature>
<evidence type="ECO:0000259" key="13">
    <source>
        <dbReference type="Pfam" id="PF00288"/>
    </source>
</evidence>
<feature type="active site" description="Proton acceptor" evidence="11">
    <location>
        <position position="171"/>
    </location>
</feature>
<dbReference type="InterPro" id="IPR006206">
    <property type="entry name" value="Mevalonate/galactokinase"/>
</dbReference>
<dbReference type="InterPro" id="IPR000705">
    <property type="entry name" value="Galactokinase"/>
</dbReference>
<keyword evidence="17" id="KW-1185">Reference proteome</keyword>
<dbReference type="GO" id="GO:0005524">
    <property type="term" value="F:ATP binding"/>
    <property type="evidence" value="ECO:0007669"/>
    <property type="project" value="UniProtKB-UniRule"/>
</dbReference>
<comment type="caution">
    <text evidence="11">Lacks conserved residue(s) required for the propagation of feature annotation.</text>
</comment>
<keyword evidence="8 11" id="KW-0460">Magnesium</keyword>
<dbReference type="Pfam" id="PF08544">
    <property type="entry name" value="GHMP_kinases_C"/>
    <property type="match status" value="1"/>
</dbReference>
<dbReference type="EMBL" id="JACHEK010000011">
    <property type="protein sequence ID" value="MBB6146873.1"/>
    <property type="molecule type" value="Genomic_DNA"/>
</dbReference>
<keyword evidence="9 11" id="KW-0299">Galactose metabolism</keyword>
<evidence type="ECO:0000256" key="7">
    <source>
        <dbReference type="ARBA" id="ARBA00022840"/>
    </source>
</evidence>
<dbReference type="GO" id="GO:0006012">
    <property type="term" value="P:galactose metabolic process"/>
    <property type="evidence" value="ECO:0007669"/>
    <property type="project" value="UniProtKB-UniRule"/>
</dbReference>
<keyword evidence="4 11" id="KW-0479">Metal-binding</keyword>
<dbReference type="SUPFAM" id="SSF55060">
    <property type="entry name" value="GHMP Kinase, C-terminal domain"/>
    <property type="match status" value="1"/>
</dbReference>
<evidence type="ECO:0000259" key="14">
    <source>
        <dbReference type="Pfam" id="PF08544"/>
    </source>
</evidence>
<dbReference type="Proteomes" id="UP000538666">
    <property type="component" value="Unassembled WGS sequence"/>
</dbReference>
<dbReference type="PIRSF" id="PIRSF000530">
    <property type="entry name" value="Galactokinase"/>
    <property type="match status" value="1"/>
</dbReference>